<dbReference type="GO" id="GO:0016757">
    <property type="term" value="F:glycosyltransferase activity"/>
    <property type="evidence" value="ECO:0007669"/>
    <property type="project" value="InterPro"/>
</dbReference>
<dbReference type="Pfam" id="PF00534">
    <property type="entry name" value="Glycos_transf_1"/>
    <property type="match status" value="1"/>
</dbReference>
<dbReference type="InterPro" id="IPR001296">
    <property type="entry name" value="Glyco_trans_1"/>
</dbReference>
<evidence type="ECO:0000313" key="2">
    <source>
        <dbReference type="EMBL" id="BBM63160.1"/>
    </source>
</evidence>
<dbReference type="AlphaFoldDB" id="A0A5A4U914"/>
<dbReference type="CDD" id="cd03801">
    <property type="entry name" value="GT4_PimA-like"/>
    <property type="match status" value="1"/>
</dbReference>
<dbReference type="GO" id="GO:1901135">
    <property type="term" value="P:carbohydrate derivative metabolic process"/>
    <property type="evidence" value="ECO:0007669"/>
    <property type="project" value="UniProtKB-ARBA"/>
</dbReference>
<evidence type="ECO:0000259" key="1">
    <source>
        <dbReference type="Pfam" id="PF00534"/>
    </source>
</evidence>
<dbReference type="Gene3D" id="3.40.50.2000">
    <property type="entry name" value="Glycogen Phosphorylase B"/>
    <property type="match status" value="2"/>
</dbReference>
<accession>A0A5A4U914</accession>
<name>A0A5A4U914_ESCAL</name>
<protein>
    <submittedName>
        <fullName evidence="2">Putative glycosyltransferase</fullName>
    </submittedName>
</protein>
<sequence length="358" mass="41087">MSMRILHVIPQIKSGGAEIAAMSAIDYMNYQHDFKLIAIEPSHDNLFLDNVIYLRSSVYNPLAIFKLLNVIIREKPELVIFSLWKSSFLGLMLLPYLRLRNIKSLIIIHSARYAHTIDRIVTKKAVKSFDEVFFDSESSREFTLPEGSPKGSVISFILRRPPRKSFFPSDEKIKFVFVGRVNKVKNIKAAIKFVKTFDELNLGKKILFHIYGPDEGDMQNCKDIVKENNLSSVVYFMGKIKSEDVPAILKKYDFYLQFSKMEGMAMSVVEAMQVGLIPCVTNVGQIEKYAKHLENSIIFDINKLDDVKYLAQMAKIIYSVATDFHHFHKLSSSAANTFNNTPIYAEDLERNILRILHK</sequence>
<dbReference type="SUPFAM" id="SSF53756">
    <property type="entry name" value="UDP-Glycosyltransferase/glycogen phosphorylase"/>
    <property type="match status" value="1"/>
</dbReference>
<feature type="domain" description="Glycosyl transferase family 1" evidence="1">
    <location>
        <begin position="165"/>
        <end position="306"/>
    </location>
</feature>
<proteinExistence type="predicted"/>
<organism evidence="2">
    <name type="scientific">Escherichia albertii</name>
    <dbReference type="NCBI Taxonomy" id="208962"/>
    <lineage>
        <taxon>Bacteria</taxon>
        <taxon>Pseudomonadati</taxon>
        <taxon>Pseudomonadota</taxon>
        <taxon>Gammaproteobacteria</taxon>
        <taxon>Enterobacterales</taxon>
        <taxon>Enterobacteriaceae</taxon>
        <taxon>Escherichia</taxon>
    </lineage>
</organism>
<dbReference type="EMBL" id="LC494356">
    <property type="protein sequence ID" value="BBM63160.1"/>
    <property type="molecule type" value="Genomic_DNA"/>
</dbReference>
<reference evidence="2" key="1">
    <citation type="submission" date="2019-07" db="EMBL/GenBank/DDBJ databases">
        <title>Overview of O-antigen diversity of Escherichia albertii, an emerging enteropathogen; genetic structure, serology, and development of O-genotyping method.</title>
        <authorList>
            <person name="Ooka T."/>
            <person name="Seto K."/>
            <person name="Ogura Y."/>
            <person name="Iguchi A."/>
            <person name="Imura N."/>
            <person name="Honda M."/>
            <person name="Etoh Y."/>
            <person name="Ikeda T."/>
            <person name="Sugitani W."/>
            <person name="Konno T."/>
            <person name="Kawano K."/>
            <person name="Kudo Y."/>
            <person name="Murakami K."/>
            <person name="Hayashi T."/>
            <person name="Nishi J."/>
        </authorList>
    </citation>
    <scope>NUCLEOTIDE SEQUENCE</scope>
    <source>
        <strain evidence="2">B156</strain>
    </source>
</reference>
<keyword evidence="2" id="KW-0808">Transferase</keyword>
<dbReference type="PANTHER" id="PTHR12526:SF630">
    <property type="entry name" value="GLYCOSYLTRANSFERASE"/>
    <property type="match status" value="1"/>
</dbReference>
<dbReference type="PANTHER" id="PTHR12526">
    <property type="entry name" value="GLYCOSYLTRANSFERASE"/>
    <property type="match status" value="1"/>
</dbReference>